<reference evidence="1" key="6">
    <citation type="submission" date="2004-03" db="EMBL/GenBank/DDBJ databases">
        <authorList>
            <person name="Arakawa T."/>
            <person name="Carninci P."/>
            <person name="Fukuda S."/>
            <person name="Hashizume W."/>
            <person name="Hayashida K."/>
            <person name="Hori F."/>
            <person name="Iida J."/>
            <person name="Imamura K."/>
            <person name="Imotani K."/>
            <person name="Itoh M."/>
            <person name="Kanagawa S."/>
            <person name="Kawai J."/>
            <person name="Kojima M."/>
            <person name="Konno H."/>
            <person name="Murata M."/>
            <person name="Nakamura M."/>
            <person name="Ninomiya N."/>
            <person name="Nishiyori H."/>
            <person name="Nomura K."/>
            <person name="Ohno M."/>
            <person name="Sakazume N."/>
            <person name="Sano H."/>
            <person name="Sasaki D."/>
            <person name="Shibata K."/>
            <person name="Shiraki T."/>
            <person name="Tagami M."/>
            <person name="Tagami Y."/>
            <person name="Waki K."/>
            <person name="Watahiki A."/>
            <person name="Muramatsu M."/>
            <person name="Hayashizaki Y."/>
        </authorList>
    </citation>
    <scope>NUCLEOTIDE SEQUENCE</scope>
    <source>
        <strain evidence="1">C57BL/6J</strain>
        <tissue evidence="1">Inner ear</tissue>
    </source>
</reference>
<protein>
    <submittedName>
        <fullName evidence="1">Uncharacterized protein</fullName>
    </submittedName>
</protein>
<reference evidence="1" key="1">
    <citation type="journal article" date="1999" name="Methods Enzymol.">
        <title>High-efficiency full-length cDNA cloning.</title>
        <authorList>
            <person name="Carninci P."/>
            <person name="Hayashizaki Y."/>
        </authorList>
    </citation>
    <scope>NUCLEOTIDE SEQUENCE</scope>
    <source>
        <strain evidence="1">C57BL/6J</strain>
        <tissue evidence="1">Inner ear</tissue>
    </source>
</reference>
<accession>Q3TZ36</accession>
<reference evidence="1" key="8">
    <citation type="journal article" date="2005" name="Science">
        <title>Antisense Transcription in the Mammalian Transcriptome.</title>
        <authorList>
            <consortium name="RIKEN Genome Exploration Research Group and Genome Science Group (Genome Network Project Core Group) and the FANTOM Consortium"/>
        </authorList>
    </citation>
    <scope>NUCLEOTIDE SEQUENCE</scope>
    <source>
        <strain evidence="1">C57BL/6J</strain>
        <tissue evidence="1">Inner ear</tissue>
    </source>
</reference>
<dbReference type="AlphaFoldDB" id="Q3TZ36"/>
<reference evidence="1" key="2">
    <citation type="journal article" date="2000" name="Genome Res.">
        <title>Normalization and subtraction of cap-trapper-selected cDNAs to prepare full-length cDNA libraries for rapid discovery of new genes.</title>
        <authorList>
            <person name="Carninci P."/>
            <person name="Shibata Y."/>
            <person name="Hayatsu N."/>
            <person name="Sugahara Y."/>
            <person name="Shibata K."/>
            <person name="Itoh M."/>
            <person name="Konno H."/>
            <person name="Okazaki Y."/>
            <person name="Muramatsu M."/>
            <person name="Hayashizaki Y."/>
        </authorList>
    </citation>
    <scope>NUCLEOTIDE SEQUENCE</scope>
    <source>
        <strain evidence="1">C57BL/6J</strain>
        <tissue evidence="1">Inner ear</tissue>
    </source>
</reference>
<name>Q3TZ36_MOUSE</name>
<reference evidence="1" key="3">
    <citation type="journal article" date="2000" name="Genome Res.">
        <title>RIKEN integrated sequence analysis (RISA) system--384-format sequencing pipeline with 384 multicapillary sequencer.</title>
        <authorList>
            <person name="Shibata K."/>
            <person name="Itoh M."/>
            <person name="Aizawa K."/>
            <person name="Nagaoka S."/>
            <person name="Sasaki N."/>
            <person name="Carninci P."/>
            <person name="Konno H."/>
            <person name="Akiyama J."/>
            <person name="Nishi K."/>
            <person name="Kitsunai T."/>
            <person name="Tashiro H."/>
            <person name="Itoh M."/>
            <person name="Sumi N."/>
            <person name="Ishii Y."/>
            <person name="Nakamura S."/>
            <person name="Hazama M."/>
            <person name="Nishine T."/>
            <person name="Harada A."/>
            <person name="Yamamoto R."/>
            <person name="Matsumoto H."/>
            <person name="Sakaguchi S."/>
            <person name="Ikegami T."/>
            <person name="Kashiwagi K."/>
            <person name="Fujiwake S."/>
            <person name="Inoue K."/>
            <person name="Togawa Y."/>
            <person name="Izawa M."/>
            <person name="Ohara E."/>
            <person name="Watahiki M."/>
            <person name="Yoneda Y."/>
            <person name="Ishikawa T."/>
            <person name="Ozawa K."/>
            <person name="Tanaka T."/>
            <person name="Matsuura S."/>
            <person name="Kawai J."/>
            <person name="Okazaki Y."/>
            <person name="Muramatsu M."/>
            <person name="Inoue Y."/>
            <person name="Kira A."/>
            <person name="Hayashizaki Y."/>
        </authorList>
    </citation>
    <scope>NUCLEOTIDE SEQUENCE</scope>
    <source>
        <strain evidence="1">C57BL/6J</strain>
        <tissue evidence="1">Inner ear</tissue>
    </source>
</reference>
<proteinExistence type="evidence at transcript level"/>
<reference evidence="1" key="4">
    <citation type="journal article" date="2001" name="Nature">
        <title>Functional annotation of a full-length mouse cDNA collection.</title>
        <authorList>
            <consortium name="The RIKEN Genome Exploration Research Group Phase II Team and the FANTOM Consortium"/>
        </authorList>
    </citation>
    <scope>NUCLEOTIDE SEQUENCE</scope>
    <source>
        <strain evidence="1">C57BL/6J</strain>
        <tissue evidence="1">Inner ear</tissue>
    </source>
</reference>
<reference evidence="1" key="5">
    <citation type="journal article" date="2002" name="Nature">
        <title>Analysis of the mouse transcriptome based on functional annotation of 60,770 full-length cDNAs.</title>
        <authorList>
            <consortium name="The FANTOM Consortium and the RIKEN Genome Exploration Research Group Phase I and II Team"/>
        </authorList>
    </citation>
    <scope>NUCLEOTIDE SEQUENCE</scope>
    <source>
        <strain evidence="1">C57BL/6J</strain>
        <tissue evidence="1">Inner ear</tissue>
    </source>
</reference>
<dbReference type="EMBL" id="AK158130">
    <property type="protein sequence ID" value="BAE34374.1"/>
    <property type="molecule type" value="mRNA"/>
</dbReference>
<sequence length="111" mass="12228">MAQAGFMGPRSWLDGARETKLPGAVPAGVTVDTLALPLCSSLGSRQRDPKLTWDTTEVPSLQSELRKWLLKGGMKNLCSSLAIKTVFILRFILSVAWKCPESCLQLLRHCE</sequence>
<reference evidence="1" key="7">
    <citation type="journal article" date="2005" name="Science">
        <title>The Transcriptional Landscape of the Mammalian Genome.</title>
        <authorList>
            <consortium name="The FANTOM Consortium"/>
            <consortium name="Riken Genome Exploration Research Group and Genome Science Group (Genome Network Project Core Group)"/>
        </authorList>
    </citation>
    <scope>NUCLEOTIDE SEQUENCE</scope>
    <source>
        <strain evidence="1">C57BL/6J</strain>
        <tissue evidence="1">Inner ear</tissue>
    </source>
</reference>
<organism evidence="1">
    <name type="scientific">Mus musculus</name>
    <name type="common">Mouse</name>
    <dbReference type="NCBI Taxonomy" id="10090"/>
    <lineage>
        <taxon>Eukaryota</taxon>
        <taxon>Metazoa</taxon>
        <taxon>Chordata</taxon>
        <taxon>Craniata</taxon>
        <taxon>Vertebrata</taxon>
        <taxon>Euteleostomi</taxon>
        <taxon>Mammalia</taxon>
        <taxon>Eutheria</taxon>
        <taxon>Euarchontoglires</taxon>
        <taxon>Glires</taxon>
        <taxon>Rodentia</taxon>
        <taxon>Myomorpha</taxon>
        <taxon>Muroidea</taxon>
        <taxon>Muridae</taxon>
        <taxon>Murinae</taxon>
        <taxon>Mus</taxon>
        <taxon>Mus</taxon>
    </lineage>
</organism>
<evidence type="ECO:0000313" key="1">
    <source>
        <dbReference type="EMBL" id="BAE34374.1"/>
    </source>
</evidence>